<dbReference type="EMBL" id="JAXCGZ010013530">
    <property type="protein sequence ID" value="KAK7072354.1"/>
    <property type="molecule type" value="Genomic_DNA"/>
</dbReference>
<reference evidence="1 2" key="1">
    <citation type="submission" date="2023-11" db="EMBL/GenBank/DDBJ databases">
        <title>Halocaridina rubra genome assembly.</title>
        <authorList>
            <person name="Smith C."/>
        </authorList>
    </citation>
    <scope>NUCLEOTIDE SEQUENCE [LARGE SCALE GENOMIC DNA]</scope>
    <source>
        <strain evidence="1">EP-1</strain>
        <tissue evidence="1">Whole</tissue>
    </source>
</reference>
<comment type="caution">
    <text evidence="1">The sequence shown here is derived from an EMBL/GenBank/DDBJ whole genome shotgun (WGS) entry which is preliminary data.</text>
</comment>
<name>A0AAN9A2Z1_HALRR</name>
<gene>
    <name evidence="1" type="ORF">SK128_022205</name>
</gene>
<protein>
    <submittedName>
        <fullName evidence="1">Uncharacterized protein</fullName>
    </submittedName>
</protein>
<dbReference type="Proteomes" id="UP001381693">
    <property type="component" value="Unassembled WGS sequence"/>
</dbReference>
<dbReference type="AlphaFoldDB" id="A0AAN9A2Z1"/>
<organism evidence="1 2">
    <name type="scientific">Halocaridina rubra</name>
    <name type="common">Hawaiian red shrimp</name>
    <dbReference type="NCBI Taxonomy" id="373956"/>
    <lineage>
        <taxon>Eukaryota</taxon>
        <taxon>Metazoa</taxon>
        <taxon>Ecdysozoa</taxon>
        <taxon>Arthropoda</taxon>
        <taxon>Crustacea</taxon>
        <taxon>Multicrustacea</taxon>
        <taxon>Malacostraca</taxon>
        <taxon>Eumalacostraca</taxon>
        <taxon>Eucarida</taxon>
        <taxon>Decapoda</taxon>
        <taxon>Pleocyemata</taxon>
        <taxon>Caridea</taxon>
        <taxon>Atyoidea</taxon>
        <taxon>Atyidae</taxon>
        <taxon>Halocaridina</taxon>
    </lineage>
</organism>
<accession>A0AAN9A2Z1</accession>
<keyword evidence="2" id="KW-1185">Reference proteome</keyword>
<evidence type="ECO:0000313" key="2">
    <source>
        <dbReference type="Proteomes" id="UP001381693"/>
    </source>
</evidence>
<sequence length="75" mass="8686">MSSIFDCIPRPIIQLAKADEPWKMEGRRWRNRGARALSLHLPAHNADTYPLPTTRSRHRIKFATCDRAVTKAHIH</sequence>
<proteinExistence type="predicted"/>
<evidence type="ECO:0000313" key="1">
    <source>
        <dbReference type="EMBL" id="KAK7072354.1"/>
    </source>
</evidence>